<protein>
    <submittedName>
        <fullName evidence="1">Coiled-coil-helix-coiled-coil-helix domain containing 1</fullName>
    </submittedName>
</protein>
<dbReference type="GO" id="GO:0001650">
    <property type="term" value="C:fibrillar center"/>
    <property type="evidence" value="ECO:0007669"/>
    <property type="project" value="Ensembl"/>
</dbReference>
<keyword evidence="2" id="KW-1185">Reference proteome</keyword>
<dbReference type="GO" id="GO:0005761">
    <property type="term" value="C:mitochondrial ribosome"/>
    <property type="evidence" value="ECO:0007669"/>
    <property type="project" value="InterPro"/>
</dbReference>
<dbReference type="InterPro" id="IPR009069">
    <property type="entry name" value="Cys_alpha_HP_mot_SF"/>
</dbReference>
<organism evidence="1 2">
    <name type="scientific">Anolis carolinensis</name>
    <name type="common">Green anole</name>
    <name type="synonym">American chameleon</name>
    <dbReference type="NCBI Taxonomy" id="28377"/>
    <lineage>
        <taxon>Eukaryota</taxon>
        <taxon>Metazoa</taxon>
        <taxon>Chordata</taxon>
        <taxon>Craniata</taxon>
        <taxon>Vertebrata</taxon>
        <taxon>Euteleostomi</taxon>
        <taxon>Lepidosauria</taxon>
        <taxon>Squamata</taxon>
        <taxon>Bifurcata</taxon>
        <taxon>Unidentata</taxon>
        <taxon>Episquamata</taxon>
        <taxon>Toxicofera</taxon>
        <taxon>Iguania</taxon>
        <taxon>Dactyloidae</taxon>
        <taxon>Anolis</taxon>
    </lineage>
</organism>
<reference evidence="1" key="2">
    <citation type="submission" date="2025-08" db="UniProtKB">
        <authorList>
            <consortium name="Ensembl"/>
        </authorList>
    </citation>
    <scope>IDENTIFICATION</scope>
</reference>
<sequence>MAASRPPIPSYLGALAQLNKARGKAAAKKLPRPLVLANRVSNRRLRQGEATCITEMSLMMACWKQNEFSDTACAQEIQMFYDCAAKAEAERKEKIRQESIGLTGNLTPKQVNKLLSRFPNITQNS</sequence>
<dbReference type="Proteomes" id="UP000001646">
    <property type="component" value="Unplaced"/>
</dbReference>
<proteinExistence type="predicted"/>
<dbReference type="SUPFAM" id="SSF47072">
    <property type="entry name" value="Cysteine alpha-hairpin motif"/>
    <property type="match status" value="1"/>
</dbReference>
<dbReference type="GeneTree" id="ENSGT00390000007683"/>
<dbReference type="CTD" id="118487"/>
<dbReference type="GO" id="GO:0005739">
    <property type="term" value="C:mitochondrion"/>
    <property type="evidence" value="ECO:0000318"/>
    <property type="project" value="GO_Central"/>
</dbReference>
<dbReference type="PANTHER" id="PTHR31278">
    <property type="entry name" value="CHCHD1"/>
    <property type="match status" value="1"/>
</dbReference>
<dbReference type="PANTHER" id="PTHR31278:SF2">
    <property type="entry name" value="SMALL RIBOSOMAL SUBUNIT PROTEIN MS37"/>
    <property type="match status" value="1"/>
</dbReference>
<evidence type="ECO:0000313" key="1">
    <source>
        <dbReference type="Ensembl" id="ENSACAP00000029407.1"/>
    </source>
</evidence>
<dbReference type="KEGG" id="acs:103279400"/>
<dbReference type="OrthoDB" id="5825849at2759"/>
<dbReference type="GO" id="GO:0005654">
    <property type="term" value="C:nucleoplasm"/>
    <property type="evidence" value="ECO:0000318"/>
    <property type="project" value="GO_Central"/>
</dbReference>
<dbReference type="InParanoid" id="A0A803T2G7"/>
<evidence type="ECO:0000313" key="2">
    <source>
        <dbReference type="Proteomes" id="UP000001646"/>
    </source>
</evidence>
<dbReference type="GeneID" id="103279400"/>
<reference evidence="1" key="3">
    <citation type="submission" date="2025-09" db="UniProtKB">
        <authorList>
            <consortium name="Ensembl"/>
        </authorList>
    </citation>
    <scope>IDENTIFICATION</scope>
</reference>
<gene>
    <name evidence="1" type="primary">CHCHD1</name>
</gene>
<dbReference type="Ensembl" id="ENSACAT00000051847.1">
    <property type="protein sequence ID" value="ENSACAP00000029407.1"/>
    <property type="gene ID" value="ENSACAG00000036619.1"/>
</dbReference>
<name>A0A803T2G7_ANOCA</name>
<dbReference type="GO" id="GO:0032543">
    <property type="term" value="P:mitochondrial translation"/>
    <property type="evidence" value="ECO:0007669"/>
    <property type="project" value="InterPro"/>
</dbReference>
<reference evidence="1" key="1">
    <citation type="submission" date="2009-12" db="EMBL/GenBank/DDBJ databases">
        <title>The Genome Sequence of Anolis carolinensis (Green Anole Lizard).</title>
        <authorList>
            <consortium name="The Genome Sequencing Platform"/>
            <person name="Di Palma F."/>
            <person name="Alfoldi J."/>
            <person name="Heiman D."/>
            <person name="Young S."/>
            <person name="Grabherr M."/>
            <person name="Johnson J."/>
            <person name="Lander E.S."/>
            <person name="Lindblad-Toh K."/>
        </authorList>
    </citation>
    <scope>NUCLEOTIDE SEQUENCE [LARGE SCALE GENOMIC DNA]</scope>
    <source>
        <strain evidence="1">JBL SC #1</strain>
    </source>
</reference>
<dbReference type="AlphaFoldDB" id="A0A803T2G7"/>
<dbReference type="GO" id="GO:0005829">
    <property type="term" value="C:cytosol"/>
    <property type="evidence" value="ECO:0007669"/>
    <property type="project" value="Ensembl"/>
</dbReference>
<accession>A0A803T2G7</accession>
<dbReference type="InterPro" id="IPR033620">
    <property type="entry name" value="Ribosomal_mS37_met"/>
</dbReference>